<dbReference type="AlphaFoldDB" id="A0A942WS66"/>
<gene>
    <name evidence="3" type="ORF">KHZ90_08685</name>
</gene>
<dbReference type="Gene3D" id="3.30.420.40">
    <property type="match status" value="2"/>
</dbReference>
<dbReference type="Proteomes" id="UP000778864">
    <property type="component" value="Unassembled WGS sequence"/>
</dbReference>
<dbReference type="Pfam" id="PF17989">
    <property type="entry name" value="ALP_N"/>
    <property type="match status" value="1"/>
</dbReference>
<protein>
    <submittedName>
        <fullName evidence="3">ParM/StbA family protein</fullName>
    </submittedName>
</protein>
<accession>A0A942WS66</accession>
<dbReference type="InterPro" id="IPR049067">
    <property type="entry name" value="MreB-like_C"/>
</dbReference>
<proteinExistence type="predicted"/>
<feature type="domain" description="Actin-like protein N-terminal" evidence="1">
    <location>
        <begin position="4"/>
        <end position="141"/>
    </location>
</feature>
<dbReference type="RefSeq" id="WP_278468180.1">
    <property type="nucleotide sequence ID" value="NZ_JAGZMU010000005.1"/>
</dbReference>
<sequence>MIIGADIGYAYTKVWTRDDKFCFKSTIEEGILDICNTLKVEFEDKQYTVGENSENSLYDNNVNKITSLNFKLCLYTAIAKAMKNEMVAEVKLVTGLPASYYSSQKDDLINELKDKTITLVLNNEPKMFTITDVIVFPQSAGVLILNPEKLMGDVCVCDIGGFTVDVSYFNNRKLKRLFTFELGMNILGKALVDEIRSEYNLTYDVLRADDLLDGKTIAKNGKPIDISNLVDEVLNRHTNIVINRLESIKEFNTSTRIFIGGGSLRLKKYLNEEFIEQDTIYTNARAFYILGVSKFGEK</sequence>
<evidence type="ECO:0000313" key="4">
    <source>
        <dbReference type="Proteomes" id="UP000778864"/>
    </source>
</evidence>
<dbReference type="SUPFAM" id="SSF53067">
    <property type="entry name" value="Actin-like ATPase domain"/>
    <property type="match status" value="2"/>
</dbReference>
<evidence type="ECO:0000259" key="2">
    <source>
        <dbReference type="Pfam" id="PF21522"/>
    </source>
</evidence>
<name>A0A942WS66_VEIPA</name>
<evidence type="ECO:0000259" key="1">
    <source>
        <dbReference type="Pfam" id="PF17989"/>
    </source>
</evidence>
<dbReference type="Pfam" id="PF21522">
    <property type="entry name" value="MreB-like_C"/>
    <property type="match status" value="1"/>
</dbReference>
<reference evidence="3" key="1">
    <citation type="submission" date="2021-02" db="EMBL/GenBank/DDBJ databases">
        <title>Infant gut strain persistence is associated with maternal origin, phylogeny, and functional potential including surface adhesion and iron acquisition.</title>
        <authorList>
            <person name="Lou Y.C."/>
        </authorList>
    </citation>
    <scope>NUCLEOTIDE SEQUENCE</scope>
    <source>
        <strain evidence="3">L3_108_031G1_dasL3_108_031G1_concoct_20</strain>
    </source>
</reference>
<organism evidence="3 4">
    <name type="scientific">Veillonella parvula</name>
    <name type="common">Staphylococcus parvulus</name>
    <dbReference type="NCBI Taxonomy" id="29466"/>
    <lineage>
        <taxon>Bacteria</taxon>
        <taxon>Bacillati</taxon>
        <taxon>Bacillota</taxon>
        <taxon>Negativicutes</taxon>
        <taxon>Veillonellales</taxon>
        <taxon>Veillonellaceae</taxon>
        <taxon>Veillonella</taxon>
    </lineage>
</organism>
<comment type="caution">
    <text evidence="3">The sequence shown here is derived from an EMBL/GenBank/DDBJ whole genome shotgun (WGS) entry which is preliminary data.</text>
</comment>
<evidence type="ECO:0000313" key="3">
    <source>
        <dbReference type="EMBL" id="MBS4893838.1"/>
    </source>
</evidence>
<dbReference type="CDD" id="cd24025">
    <property type="entry name" value="ASKHA_NBD_ParM_pCBH-like"/>
    <property type="match status" value="1"/>
</dbReference>
<feature type="domain" description="Actin homologue MreB-like C-terminal" evidence="2">
    <location>
        <begin position="156"/>
        <end position="272"/>
    </location>
</feature>
<dbReference type="InterPro" id="IPR040607">
    <property type="entry name" value="ALP_N"/>
</dbReference>
<dbReference type="EMBL" id="JAGZMU010000005">
    <property type="protein sequence ID" value="MBS4893838.1"/>
    <property type="molecule type" value="Genomic_DNA"/>
</dbReference>
<dbReference type="InterPro" id="IPR043129">
    <property type="entry name" value="ATPase_NBD"/>
</dbReference>